<gene>
    <name evidence="1" type="ORF">BP6252_05140</name>
</gene>
<keyword evidence="2" id="KW-1185">Reference proteome</keyword>
<dbReference type="EMBL" id="PDLM01000005">
    <property type="protein sequence ID" value="RDW77087.1"/>
    <property type="molecule type" value="Genomic_DNA"/>
</dbReference>
<organism evidence="1 2">
    <name type="scientific">Coleophoma cylindrospora</name>
    <dbReference type="NCBI Taxonomy" id="1849047"/>
    <lineage>
        <taxon>Eukaryota</taxon>
        <taxon>Fungi</taxon>
        <taxon>Dikarya</taxon>
        <taxon>Ascomycota</taxon>
        <taxon>Pezizomycotina</taxon>
        <taxon>Leotiomycetes</taxon>
        <taxon>Helotiales</taxon>
        <taxon>Dermateaceae</taxon>
        <taxon>Coleophoma</taxon>
    </lineage>
</organism>
<sequence length="110" mass="12113">MVRFGKSCPVQAWSSVGPYISSGPAAVLDLSGWSSSLPVALTPRPSLQDWRYPARGQWKRAARGSGPEAFAKLPARWSTRRPPARSGVNMFRIDRIGMECLESFPRIPAL</sequence>
<dbReference type="AlphaFoldDB" id="A0A3D8RSM6"/>
<evidence type="ECO:0000313" key="1">
    <source>
        <dbReference type="EMBL" id="RDW77087.1"/>
    </source>
</evidence>
<evidence type="ECO:0000313" key="2">
    <source>
        <dbReference type="Proteomes" id="UP000256645"/>
    </source>
</evidence>
<accession>A0A3D8RSM6</accession>
<name>A0A3D8RSM6_9HELO</name>
<proteinExistence type="predicted"/>
<reference evidence="1 2" key="1">
    <citation type="journal article" date="2018" name="IMA Fungus">
        <title>IMA Genome-F 9: Draft genome sequence of Annulohypoxylon stygium, Aspergillus mulundensis, Berkeleyomyces basicola (syn. Thielaviopsis basicola), Ceratocystis smalleyi, two Cercospora beticola strains, Coleophoma cylindrospora, Fusarium fracticaudum, Phialophora cf. hyalina, and Morchella septimelata.</title>
        <authorList>
            <person name="Wingfield B.D."/>
            <person name="Bills G.F."/>
            <person name="Dong Y."/>
            <person name="Huang W."/>
            <person name="Nel W.J."/>
            <person name="Swalarsk-Parry B.S."/>
            <person name="Vaghefi N."/>
            <person name="Wilken P.M."/>
            <person name="An Z."/>
            <person name="de Beer Z.W."/>
            <person name="De Vos L."/>
            <person name="Chen L."/>
            <person name="Duong T.A."/>
            <person name="Gao Y."/>
            <person name="Hammerbacher A."/>
            <person name="Kikkert J.R."/>
            <person name="Li Y."/>
            <person name="Li H."/>
            <person name="Li K."/>
            <person name="Li Q."/>
            <person name="Liu X."/>
            <person name="Ma X."/>
            <person name="Naidoo K."/>
            <person name="Pethybridge S.J."/>
            <person name="Sun J."/>
            <person name="Steenkamp E.T."/>
            <person name="van der Nest M.A."/>
            <person name="van Wyk S."/>
            <person name="Wingfield M.J."/>
            <person name="Xiong C."/>
            <person name="Yue Q."/>
            <person name="Zhang X."/>
        </authorList>
    </citation>
    <scope>NUCLEOTIDE SEQUENCE [LARGE SCALE GENOMIC DNA]</scope>
    <source>
        <strain evidence="1 2">BP6252</strain>
    </source>
</reference>
<protein>
    <submittedName>
        <fullName evidence="1">Uncharacterized protein</fullName>
    </submittedName>
</protein>
<dbReference type="Proteomes" id="UP000256645">
    <property type="component" value="Unassembled WGS sequence"/>
</dbReference>
<comment type="caution">
    <text evidence="1">The sequence shown here is derived from an EMBL/GenBank/DDBJ whole genome shotgun (WGS) entry which is preliminary data.</text>
</comment>